<dbReference type="EMBL" id="RQTK01000685">
    <property type="protein sequence ID" value="RUS76133.1"/>
    <property type="molecule type" value="Genomic_DNA"/>
</dbReference>
<protein>
    <submittedName>
        <fullName evidence="1">Uncharacterized protein</fullName>
    </submittedName>
</protein>
<evidence type="ECO:0000313" key="2">
    <source>
        <dbReference type="Proteomes" id="UP000271974"/>
    </source>
</evidence>
<evidence type="ECO:0000313" key="1">
    <source>
        <dbReference type="EMBL" id="RUS76133.1"/>
    </source>
</evidence>
<gene>
    <name evidence="1" type="ORF">EGW08_016103</name>
</gene>
<accession>A0A433T3I0</accession>
<keyword evidence="2" id="KW-1185">Reference proteome</keyword>
<comment type="caution">
    <text evidence="1">The sequence shown here is derived from an EMBL/GenBank/DDBJ whole genome shotgun (WGS) entry which is preliminary data.</text>
</comment>
<reference evidence="1 2" key="1">
    <citation type="submission" date="2019-01" db="EMBL/GenBank/DDBJ databases">
        <title>A draft genome assembly of the solar-powered sea slug Elysia chlorotica.</title>
        <authorList>
            <person name="Cai H."/>
            <person name="Li Q."/>
            <person name="Fang X."/>
            <person name="Li J."/>
            <person name="Curtis N.E."/>
            <person name="Altenburger A."/>
            <person name="Shibata T."/>
            <person name="Feng M."/>
            <person name="Maeda T."/>
            <person name="Schwartz J.A."/>
            <person name="Shigenobu S."/>
            <person name="Lundholm N."/>
            <person name="Nishiyama T."/>
            <person name="Yang H."/>
            <person name="Hasebe M."/>
            <person name="Li S."/>
            <person name="Pierce S.K."/>
            <person name="Wang J."/>
        </authorList>
    </citation>
    <scope>NUCLEOTIDE SEQUENCE [LARGE SCALE GENOMIC DNA]</scope>
    <source>
        <strain evidence="1">EC2010</strain>
        <tissue evidence="1">Whole organism of an adult</tissue>
    </source>
</reference>
<dbReference type="Proteomes" id="UP000271974">
    <property type="component" value="Unassembled WGS sequence"/>
</dbReference>
<sequence length="124" mass="14491">MYYLLFIMYRFPHPVSCVAAHKIVRHKSRGPTTIYCADIGRETNPVNSSFSDISQLYASCCGVNKYFIYIPDFLNNFLYNLSKYILFLFLPLEQILSVSDRGEKLMSVCFSNYNVSFRFLAKYM</sequence>
<proteinExistence type="predicted"/>
<dbReference type="AlphaFoldDB" id="A0A433T3I0"/>
<organism evidence="1 2">
    <name type="scientific">Elysia chlorotica</name>
    <name type="common">Eastern emerald elysia</name>
    <name type="synonym">Sea slug</name>
    <dbReference type="NCBI Taxonomy" id="188477"/>
    <lineage>
        <taxon>Eukaryota</taxon>
        <taxon>Metazoa</taxon>
        <taxon>Spiralia</taxon>
        <taxon>Lophotrochozoa</taxon>
        <taxon>Mollusca</taxon>
        <taxon>Gastropoda</taxon>
        <taxon>Heterobranchia</taxon>
        <taxon>Euthyneura</taxon>
        <taxon>Panpulmonata</taxon>
        <taxon>Sacoglossa</taxon>
        <taxon>Placobranchoidea</taxon>
        <taxon>Plakobranchidae</taxon>
        <taxon>Elysia</taxon>
    </lineage>
</organism>
<name>A0A433T3I0_ELYCH</name>